<dbReference type="PATRIC" id="fig|662480.6.peg.3113"/>
<protein>
    <submittedName>
        <fullName evidence="2">Flavoprotein reductase-like protein</fullName>
    </submittedName>
</protein>
<evidence type="ECO:0000313" key="2">
    <source>
        <dbReference type="EMBL" id="ELZ89814.1"/>
    </source>
</evidence>
<dbReference type="PANTHER" id="PTHR43755">
    <property type="match status" value="1"/>
</dbReference>
<sequence length="384" mass="42297">MNSMTHRIVVVGGGTGGTVVSNRLAEELESEIDAGDVEVTLVSDDTKHVYKPVFLYVPFGVAEPEDGVRDLRDLVDERVNIVTNRVRRVETDEKRLYCQDGDEVLDYDTLVLATGAKLDPDAVPGFREGAHHFYSAEGAERLRDALAEFDGGRLVLSVVGTPHMCPAAPLEFTFIVDDWLREQGLREDTDLVYTYPMERSHGKPEVAEWADPILAERGVRVETDFVVDAIDPDERVVSAKSGAEVDYDLLVGIPPHRGDELIVDSGLGDAGWVDVDQRTLRATAAEDVYAIGDTAALPIPKAGSAAHFQAFAVAERIAAEVRGRTPTKRYDGKTVCFVETGLDEASFVSFDYETPATMRQPSKPIHWAKHAYNESYWLTARGML</sequence>
<name>M0I338_9EURY</name>
<dbReference type="PRINTS" id="PR00368">
    <property type="entry name" value="FADPNR"/>
</dbReference>
<proteinExistence type="predicted"/>
<feature type="domain" description="FAD/NAD(P)-binding" evidence="1">
    <location>
        <begin position="7"/>
        <end position="308"/>
    </location>
</feature>
<gene>
    <name evidence="2" type="ORF">C441_15610</name>
</gene>
<dbReference type="EMBL" id="AOLM01000025">
    <property type="protein sequence ID" value="ELZ89814.1"/>
    <property type="molecule type" value="Genomic_DNA"/>
</dbReference>
<dbReference type="InterPro" id="IPR023753">
    <property type="entry name" value="FAD/NAD-binding_dom"/>
</dbReference>
<accession>M0I338</accession>
<dbReference type="SUPFAM" id="SSF51905">
    <property type="entry name" value="FAD/NAD(P)-binding domain"/>
    <property type="match status" value="2"/>
</dbReference>
<dbReference type="Proteomes" id="UP000011508">
    <property type="component" value="Unassembled WGS sequence"/>
</dbReference>
<dbReference type="InterPro" id="IPR052541">
    <property type="entry name" value="SQRD"/>
</dbReference>
<dbReference type="Gene3D" id="3.50.50.60">
    <property type="entry name" value="FAD/NAD(P)-binding domain"/>
    <property type="match status" value="2"/>
</dbReference>
<dbReference type="AlphaFoldDB" id="M0I338"/>
<reference evidence="2 3" key="1">
    <citation type="journal article" date="2014" name="PLoS Genet.">
        <title>Phylogenetically driven sequencing of extremely halophilic archaea reveals strategies for static and dynamic osmo-response.</title>
        <authorList>
            <person name="Becker E.A."/>
            <person name="Seitzer P.M."/>
            <person name="Tritt A."/>
            <person name="Larsen D."/>
            <person name="Krusor M."/>
            <person name="Yao A.I."/>
            <person name="Wu D."/>
            <person name="Madern D."/>
            <person name="Eisen J.A."/>
            <person name="Darling A.E."/>
            <person name="Facciotti M.T."/>
        </authorList>
    </citation>
    <scope>NUCLEOTIDE SEQUENCE [LARGE SCALE GENOMIC DNA]</scope>
    <source>
        <strain evidence="2 3">ATCC BAA-897</strain>
    </source>
</reference>
<comment type="caution">
    <text evidence="2">The sequence shown here is derived from an EMBL/GenBank/DDBJ whole genome shotgun (WGS) entry which is preliminary data.</text>
</comment>
<keyword evidence="3" id="KW-1185">Reference proteome</keyword>
<organism evidence="2 3">
    <name type="scientific">Haloferax sulfurifontis ATCC BAA-897</name>
    <dbReference type="NCBI Taxonomy" id="662480"/>
    <lineage>
        <taxon>Archaea</taxon>
        <taxon>Methanobacteriati</taxon>
        <taxon>Methanobacteriota</taxon>
        <taxon>Stenosarchaea group</taxon>
        <taxon>Halobacteria</taxon>
        <taxon>Halobacteriales</taxon>
        <taxon>Haloferacaceae</taxon>
        <taxon>Haloferax</taxon>
    </lineage>
</organism>
<dbReference type="InterPro" id="IPR036188">
    <property type="entry name" value="FAD/NAD-bd_sf"/>
</dbReference>
<dbReference type="Pfam" id="PF07992">
    <property type="entry name" value="Pyr_redox_2"/>
    <property type="match status" value="1"/>
</dbReference>
<evidence type="ECO:0000313" key="3">
    <source>
        <dbReference type="Proteomes" id="UP000011508"/>
    </source>
</evidence>
<dbReference type="PANTHER" id="PTHR43755:SF1">
    <property type="entry name" value="FAD-DEPENDENT PYRIDINE NUCLEOTIDE-DISULPHIDE OXIDOREDUCTASE"/>
    <property type="match status" value="1"/>
</dbReference>
<evidence type="ECO:0000259" key="1">
    <source>
        <dbReference type="Pfam" id="PF07992"/>
    </source>
</evidence>
<dbReference type="GO" id="GO:0016491">
    <property type="term" value="F:oxidoreductase activity"/>
    <property type="evidence" value="ECO:0007669"/>
    <property type="project" value="InterPro"/>
</dbReference>